<accession>A0AC35G9I4</accession>
<proteinExistence type="predicted"/>
<sequence length="166" mass="20134">MFEEKIHRKIKEYLRVGGTELPFRKNAYVDRERRIIEKKYEFAVRLAVEENIPMDDLIKYAEHQAYNTTPDYDDEAVIAAVQMPLPIIPPFRPRLQQIPLIRPQLQNQNQHFINPNLLRNPFNEVQQQQNFMNQQMQMLMLQQQQQQQIAQFQWQQMMFQNGFRFP</sequence>
<name>A0AC35G9I4_9BILA</name>
<dbReference type="WBParaSite" id="PS1159_v2.g3072.t1">
    <property type="protein sequence ID" value="PS1159_v2.g3072.t1"/>
    <property type="gene ID" value="PS1159_v2.g3072"/>
</dbReference>
<dbReference type="Proteomes" id="UP000887580">
    <property type="component" value="Unplaced"/>
</dbReference>
<reference evidence="2" key="1">
    <citation type="submission" date="2022-11" db="UniProtKB">
        <authorList>
            <consortium name="WormBaseParasite"/>
        </authorList>
    </citation>
    <scope>IDENTIFICATION</scope>
</reference>
<evidence type="ECO:0000313" key="2">
    <source>
        <dbReference type="WBParaSite" id="PS1159_v2.g3072.t1"/>
    </source>
</evidence>
<protein>
    <submittedName>
        <fullName evidence="2">Uncharacterized protein</fullName>
    </submittedName>
</protein>
<organism evidence="1 2">
    <name type="scientific">Panagrolaimus sp. PS1159</name>
    <dbReference type="NCBI Taxonomy" id="55785"/>
    <lineage>
        <taxon>Eukaryota</taxon>
        <taxon>Metazoa</taxon>
        <taxon>Ecdysozoa</taxon>
        <taxon>Nematoda</taxon>
        <taxon>Chromadorea</taxon>
        <taxon>Rhabditida</taxon>
        <taxon>Tylenchina</taxon>
        <taxon>Panagrolaimomorpha</taxon>
        <taxon>Panagrolaimoidea</taxon>
        <taxon>Panagrolaimidae</taxon>
        <taxon>Panagrolaimus</taxon>
    </lineage>
</organism>
<evidence type="ECO:0000313" key="1">
    <source>
        <dbReference type="Proteomes" id="UP000887580"/>
    </source>
</evidence>